<dbReference type="EMBL" id="BDQK01000001">
    <property type="protein sequence ID" value="GBF78762.1"/>
    <property type="molecule type" value="Genomic_DNA"/>
</dbReference>
<name>A0A401IC00_APHSA</name>
<dbReference type="AlphaFoldDB" id="A0A401IC00"/>
<dbReference type="RefSeq" id="WP_125061022.1">
    <property type="nucleotide sequence ID" value="NZ_BDQK01000001.1"/>
</dbReference>
<evidence type="ECO:0008006" key="3">
    <source>
        <dbReference type="Google" id="ProtNLM"/>
    </source>
</evidence>
<evidence type="ECO:0000313" key="1">
    <source>
        <dbReference type="EMBL" id="GBF78762.1"/>
    </source>
</evidence>
<accession>A0A401IC00</accession>
<gene>
    <name evidence="1" type="ORF">AsFPU1_0151</name>
</gene>
<dbReference type="PROSITE" id="PS51257">
    <property type="entry name" value="PROKAR_LIPOPROTEIN"/>
    <property type="match status" value="1"/>
</dbReference>
<evidence type="ECO:0000313" key="2">
    <source>
        <dbReference type="Proteomes" id="UP000287247"/>
    </source>
</evidence>
<comment type="caution">
    <text evidence="1">The sequence shown here is derived from an EMBL/GenBank/DDBJ whole genome shotgun (WGS) entry which is preliminary data.</text>
</comment>
<proteinExistence type="predicted"/>
<sequence length="135" mass="15012">MLDKQFIIGFMTTVILFLGGCSSKLISAPGITGRFIEESTGKPIAGVRVRYTNIGDRLSKESTTDGEGRFIFQPEFAYGYAGYPTSPVSLQVSLELLIRDKHNFSSAYHFVRNTDIDHATINTGDIRVNKVFLKQ</sequence>
<keyword evidence="2" id="KW-1185">Reference proteome</keyword>
<dbReference type="SUPFAM" id="SSF49478">
    <property type="entry name" value="Cna protein B-type domain"/>
    <property type="match status" value="1"/>
</dbReference>
<dbReference type="Proteomes" id="UP000287247">
    <property type="component" value="Unassembled WGS sequence"/>
</dbReference>
<reference evidence="2" key="1">
    <citation type="submission" date="2017-05" db="EMBL/GenBank/DDBJ databases">
        <title>Physiological properties and genetic analysis related to exopolysaccharide production of fresh-water unicellular cyanobacterium Aphanothece sacrum, Suizenji Nori, that has been cultured as a food source in Japan.</title>
        <authorList>
            <person name="Kanesaki Y."/>
            <person name="Yoshikawa S."/>
            <person name="Ohki K."/>
        </authorList>
    </citation>
    <scope>NUCLEOTIDE SEQUENCE [LARGE SCALE GENOMIC DNA]</scope>
    <source>
        <strain evidence="2">FPU1</strain>
    </source>
</reference>
<organism evidence="1 2">
    <name type="scientific">Aphanothece sacrum FPU1</name>
    <dbReference type="NCBI Taxonomy" id="1920663"/>
    <lineage>
        <taxon>Bacteria</taxon>
        <taxon>Bacillati</taxon>
        <taxon>Cyanobacteriota</taxon>
        <taxon>Cyanophyceae</taxon>
        <taxon>Oscillatoriophycideae</taxon>
        <taxon>Chroococcales</taxon>
        <taxon>Aphanothecaceae</taxon>
        <taxon>Aphanothece</taxon>
    </lineage>
</organism>
<protein>
    <recommendedName>
        <fullName evidence="3">Carboxypeptidase regulatory-like domain-containing protein</fullName>
    </recommendedName>
</protein>